<dbReference type="NCBIfam" id="TIGR02543">
    <property type="entry name" value="List_Bact_rpt"/>
    <property type="match status" value="1"/>
</dbReference>
<dbReference type="Gene3D" id="2.60.40.4270">
    <property type="entry name" value="Listeria-Bacteroides repeat domain"/>
    <property type="match status" value="4"/>
</dbReference>
<dbReference type="KEGG" id="amic:Ami3637_08895"/>
<organism evidence="3 4">
    <name type="scientific">Aminipila terrae</name>
    <dbReference type="NCBI Taxonomy" id="2697030"/>
    <lineage>
        <taxon>Bacteria</taxon>
        <taxon>Bacillati</taxon>
        <taxon>Bacillota</taxon>
        <taxon>Clostridia</taxon>
        <taxon>Peptostreptococcales</taxon>
        <taxon>Anaerovoracaceae</taxon>
        <taxon>Aminipila</taxon>
    </lineage>
</organism>
<dbReference type="Pfam" id="PF18998">
    <property type="entry name" value="Flg_new_2"/>
    <property type="match status" value="1"/>
</dbReference>
<dbReference type="Pfam" id="PF09479">
    <property type="entry name" value="Flg_new"/>
    <property type="match status" value="4"/>
</dbReference>
<accession>A0A6P1MLG8</accession>
<dbReference type="RefSeq" id="WP_162362264.1">
    <property type="nucleotide sequence ID" value="NZ_CP047591.1"/>
</dbReference>
<evidence type="ECO:0000259" key="2">
    <source>
        <dbReference type="Pfam" id="PF18998"/>
    </source>
</evidence>
<gene>
    <name evidence="3" type="ORF">Ami3637_08895</name>
</gene>
<evidence type="ECO:0000313" key="3">
    <source>
        <dbReference type="EMBL" id="QHI72496.1"/>
    </source>
</evidence>
<protein>
    <recommendedName>
        <fullName evidence="2">Bacterial repeat domain-containing protein</fullName>
    </recommendedName>
</protein>
<dbReference type="InterPro" id="IPR042229">
    <property type="entry name" value="Listeria/Bacterioides_rpt_sf"/>
</dbReference>
<comment type="subcellular location">
    <subcellularLocation>
        <location evidence="1">Cell envelope</location>
    </subcellularLocation>
</comment>
<keyword evidence="4" id="KW-1185">Reference proteome</keyword>
<name>A0A6P1MLG8_9FIRM</name>
<dbReference type="GO" id="GO:0030313">
    <property type="term" value="C:cell envelope"/>
    <property type="evidence" value="ECO:0007669"/>
    <property type="project" value="UniProtKB-SubCell"/>
</dbReference>
<dbReference type="AlphaFoldDB" id="A0A6P1MLG8"/>
<proteinExistence type="predicted"/>
<dbReference type="EMBL" id="CP047591">
    <property type="protein sequence ID" value="QHI72496.1"/>
    <property type="molecule type" value="Genomic_DNA"/>
</dbReference>
<dbReference type="InterPro" id="IPR044060">
    <property type="entry name" value="Bacterial_rp_domain"/>
</dbReference>
<dbReference type="Gene3D" id="2.160.20.110">
    <property type="match status" value="3"/>
</dbReference>
<sequence>MAGQIVSSEVSNNYNIGNINASKQNAGGILGKYSDSKLSSCYNVGNIESIGSKGGIVPSASSNVLNCYFLENCLVGPTDAKYAISKPSDSFSIGEVAYLLNTQVEGNRSDIWGQDKEYPVFADNEHPLVCKAVLKINKAEEQTTGGSVMLENSTESGQYLVKKNLTVRVKPDEGFFLKLLSLNDGNGNKVNKSREDQSDGSIIFTFENPGKDITAEATFEKKGENVPDELNIIWDLNGGTVTKGTMPKRIKYGAVLKEPSVEKKGYTLMGWYVGENPQPEKEQSYDFDSVVTGNLTLTAIWCEDALYVTFDPNYDGAESEEPTRFAFGGKFQLKEISRPAPEGMEYKMLGWYTEKQDKQTGTVKGTKWEKDQEITQRGNLTLYAAWENVDLFENNTIENPFIIKNAETLKALADKVNNGNTKDGYNCKYFKLGEDIDLKEIQPWTPIGTAEHPFQGYFDGDYHIISNLNINNPEQDNQGLFGYVLGNGQIRNLCLEDVNIHGKSNVGGIIGKMEDCIHSFKNLGVISGTISGTANVGGIIGSAIQKNYNCKEPYTLMFNSANITASSGAVGGIAGSINTKNTANGCFNTGKISGEHAGAVSGTGYAGNSDCYYLDTSVTNPVDRESAQAKNAEFFKNGEAAYTLDHGSQLARTEYWSQGESFPIFADSENKAVYKLSLTQGENGTITISGLNDKSFRYVKANTKVDVTVSADNNWLLKQLKVTEIKTGKAVETQIKAGRITQVSFNMPTANVYITPIFAPKGEGNLNIKYDLDGGAWGDYTDPSAQIPFGTVLKQPSVNPQKTGYDFRGWYVGNQKYNFTEAVTEDVTLTAKWSTHGKFIVSFNLNREGWSKEEIPEQFKDQEIEPNGKVNKPENPKWVYKDKHTAYKFLGWYTEPVGGKVWDFSSNVIKEDTVLYAQWKEVDAMSAGTLEEPCIIDSVEMLQYLAECVNEGNSYKGCYFCLMSDLDLKDIPSWTPIGTESAPFSGHFDGNGHVIQNLTISEKTDYAGLFGNISFAEVKNLTLNEVKIEGGNYVGGIAGKAEESSQDGLCGSLLNLRVDGTITGTNQVGGIAGAIGGVSLSSSNFSGTVKGTNQVGGLTGAAGKSDFLGSNFSGTVTGANQVGGIAGETYGGKLNDCKVSGSIKGEDKVGGISGKISFYENKQQVENYGANIENCSNEANVAGSNYVGGLAGYGEDIRNVYKVYNQGTISGQDLTGGLLGRLSQGAVNEKEFIVSLCYNTGKVKSTASEAKGVGD</sequence>
<reference evidence="3 4" key="1">
    <citation type="submission" date="2020-01" db="EMBL/GenBank/DDBJ databases">
        <title>Genomic analysis of Aminipila sp. CBA3637.</title>
        <authorList>
            <person name="Kim Y.B."/>
            <person name="Roh S.W."/>
        </authorList>
    </citation>
    <scope>NUCLEOTIDE SEQUENCE [LARGE SCALE GENOMIC DNA]</scope>
    <source>
        <strain evidence="3 4">CBA3637</strain>
    </source>
</reference>
<evidence type="ECO:0000313" key="4">
    <source>
        <dbReference type="Proteomes" id="UP000463883"/>
    </source>
</evidence>
<dbReference type="Proteomes" id="UP000463883">
    <property type="component" value="Chromosome"/>
</dbReference>
<feature type="domain" description="Bacterial repeat" evidence="2">
    <location>
        <begin position="674"/>
        <end position="761"/>
    </location>
</feature>
<evidence type="ECO:0000256" key="1">
    <source>
        <dbReference type="ARBA" id="ARBA00004196"/>
    </source>
</evidence>
<dbReference type="InterPro" id="IPR013378">
    <property type="entry name" value="InlB-like_B-rpt"/>
</dbReference>